<evidence type="ECO:0000256" key="1">
    <source>
        <dbReference type="SAM" id="MobiDB-lite"/>
    </source>
</evidence>
<reference evidence="3 4" key="1">
    <citation type="journal article" date="2010" name="J. Bacteriol.">
        <title>Completed genome sequence of the anaerobic iron-oxidizing bacterium Acidovorax ebreus strain TPSY.</title>
        <authorList>
            <person name="Byrne-Bailey K.G."/>
            <person name="Weber K.A."/>
            <person name="Chair A.H."/>
            <person name="Bose S."/>
            <person name="Knox T."/>
            <person name="Spanbauer T.L."/>
            <person name="Chertkov O."/>
            <person name="Coates J.D."/>
        </authorList>
    </citation>
    <scope>NUCLEOTIDE SEQUENCE [LARGE SCALE GENOMIC DNA]</scope>
    <source>
        <strain evidence="3 4">TPSY</strain>
    </source>
</reference>
<dbReference type="Pfam" id="PF11666">
    <property type="entry name" value="DUF2933"/>
    <property type="match status" value="1"/>
</dbReference>
<keyword evidence="4" id="KW-1185">Reference proteome</keyword>
<dbReference type="Proteomes" id="UP000000450">
    <property type="component" value="Chromosome"/>
</dbReference>
<dbReference type="AlphaFoldDB" id="A0A9J9Q7A1"/>
<keyword evidence="2" id="KW-0812">Transmembrane</keyword>
<feature type="region of interest" description="Disordered" evidence="1">
    <location>
        <begin position="68"/>
        <end position="98"/>
    </location>
</feature>
<keyword evidence="2" id="KW-0472">Membrane</keyword>
<protein>
    <recommendedName>
        <fullName evidence="5">DUF2933 domain-containing protein</fullName>
    </recommendedName>
</protein>
<dbReference type="EMBL" id="CP001392">
    <property type="protein sequence ID" value="ACM33634.1"/>
    <property type="molecule type" value="Genomic_DNA"/>
</dbReference>
<evidence type="ECO:0000256" key="2">
    <source>
        <dbReference type="SAM" id="Phobius"/>
    </source>
</evidence>
<feature type="transmembrane region" description="Helical" evidence="2">
    <location>
        <begin position="21"/>
        <end position="39"/>
    </location>
</feature>
<accession>A0A9J9Q7A1</accession>
<organism evidence="3 4">
    <name type="scientific">Acidovorax ebreus (strain TPSY)</name>
    <name type="common">Diaphorobacter sp. (strain TPSY)</name>
    <dbReference type="NCBI Taxonomy" id="535289"/>
    <lineage>
        <taxon>Bacteria</taxon>
        <taxon>Pseudomonadati</taxon>
        <taxon>Pseudomonadota</taxon>
        <taxon>Betaproteobacteria</taxon>
        <taxon>Burkholderiales</taxon>
        <taxon>Comamonadaceae</taxon>
        <taxon>Diaphorobacter</taxon>
    </lineage>
</organism>
<dbReference type="InterPro" id="IPR021682">
    <property type="entry name" value="DUF2933"/>
</dbReference>
<keyword evidence="2" id="KW-1133">Transmembrane helix</keyword>
<name>A0A9J9Q7A1_ACIET</name>
<proteinExistence type="predicted"/>
<dbReference type="KEGG" id="dia:Dtpsy_2194"/>
<gene>
    <name evidence="3" type="ordered locus">Dtpsy_2194</name>
</gene>
<evidence type="ECO:0000313" key="3">
    <source>
        <dbReference type="EMBL" id="ACM33634.1"/>
    </source>
</evidence>
<feature type="transmembrane region" description="Helical" evidence="2">
    <location>
        <begin position="45"/>
        <end position="64"/>
    </location>
</feature>
<evidence type="ECO:0008006" key="5">
    <source>
        <dbReference type="Google" id="ProtNLM"/>
    </source>
</evidence>
<sequence>MTHDHASHPQSEQPGGFWRSRYALGLLVFGAVAGYFLWTEHRAHLAQWWPYAILLACPLMHVFMHRGHGGHGGHGGGSGVSEQGAGQDSKRSSGHGAR</sequence>
<evidence type="ECO:0000313" key="4">
    <source>
        <dbReference type="Proteomes" id="UP000000450"/>
    </source>
</evidence>
<dbReference type="RefSeq" id="WP_015913642.1">
    <property type="nucleotide sequence ID" value="NC_011992.1"/>
</dbReference>